<evidence type="ECO:0000313" key="7">
    <source>
        <dbReference type="Proteomes" id="UP000683360"/>
    </source>
</evidence>
<evidence type="ECO:0000313" key="6">
    <source>
        <dbReference type="EMBL" id="CAG2205015.1"/>
    </source>
</evidence>
<dbReference type="PROSITE" id="PS50088">
    <property type="entry name" value="ANK_REPEAT"/>
    <property type="match status" value="10"/>
</dbReference>
<reference evidence="6" key="1">
    <citation type="submission" date="2021-03" db="EMBL/GenBank/DDBJ databases">
        <authorList>
            <person name="Bekaert M."/>
        </authorList>
    </citation>
    <scope>NUCLEOTIDE SEQUENCE</scope>
</reference>
<accession>A0A8S3RE47</accession>
<dbReference type="InterPro" id="IPR003598">
    <property type="entry name" value="Ig_sub2"/>
</dbReference>
<feature type="repeat" description="ANK" evidence="3">
    <location>
        <begin position="744"/>
        <end position="776"/>
    </location>
</feature>
<protein>
    <recommendedName>
        <fullName evidence="5">Ig-like domain-containing protein</fullName>
    </recommendedName>
</protein>
<proteinExistence type="predicted"/>
<dbReference type="AlphaFoldDB" id="A0A8S3RE47"/>
<dbReference type="OrthoDB" id="194358at2759"/>
<dbReference type="InterPro" id="IPR007110">
    <property type="entry name" value="Ig-like_dom"/>
</dbReference>
<dbReference type="Proteomes" id="UP000683360">
    <property type="component" value="Unassembled WGS sequence"/>
</dbReference>
<evidence type="ECO:0000256" key="4">
    <source>
        <dbReference type="SAM" id="SignalP"/>
    </source>
</evidence>
<keyword evidence="4" id="KW-0732">Signal</keyword>
<evidence type="ECO:0000259" key="5">
    <source>
        <dbReference type="PROSITE" id="PS50835"/>
    </source>
</evidence>
<dbReference type="Pfam" id="PF00023">
    <property type="entry name" value="Ank"/>
    <property type="match status" value="2"/>
</dbReference>
<dbReference type="InterPro" id="IPR002110">
    <property type="entry name" value="Ankyrin_rpt"/>
</dbReference>
<dbReference type="SUPFAM" id="SSF48726">
    <property type="entry name" value="Immunoglobulin"/>
    <property type="match status" value="2"/>
</dbReference>
<dbReference type="Pfam" id="PF07679">
    <property type="entry name" value="I-set"/>
    <property type="match status" value="1"/>
</dbReference>
<keyword evidence="1" id="KW-0677">Repeat</keyword>
<dbReference type="PROSITE" id="PS50835">
    <property type="entry name" value="IG_LIKE"/>
    <property type="match status" value="2"/>
</dbReference>
<dbReference type="InterPro" id="IPR013783">
    <property type="entry name" value="Ig-like_fold"/>
</dbReference>
<dbReference type="Gene3D" id="1.25.40.20">
    <property type="entry name" value="Ankyrin repeat-containing domain"/>
    <property type="match status" value="4"/>
</dbReference>
<sequence>MKNVRYIAVFSSILSIVLGAGLEKVDNSLSPVKKQDQTSYMNCSVIDLYDREQSQWNTKTHLTDDPLYISSDGIVRFDLFVEERNRYSVVKYRTHNSQTYQLIIESLTEIEAGNYTCQIYLPNQNYEELPRMLRSVTIQIAPYITTVSAATVTVQEGENVTLVCEAYGYPLPNITWKKGDGSPLPHGGLHLNNGLYRINNVNATDRGLFICSADNNVKPHASYSVQLKVLCAPYCTAIQDTVGQEPDRMYHAILECLVFAQPRAEVIWYKENRTTLINEQILDNDKYTLEQQYDERLRDDEKWYTLKINNVVRSDYRDYYCTALNKLGKNQAKFTLFEPFVYYYNLNYNTIGKAPSTHQVSVVTYMFGFLILFFSLFDEWLRFKSVSPSIKHFFSRFGYRVSPFAIGGTPDVMDLEKDQVNYFRLIYLLYDVSPKAVRVVFNRGIHPQRLKEHLNKSKIKLQGNKQFISKTQWNLIYPSYGEPDPDSEKFDITLMVFLLRHLTDIGICDELPLNRDKSEGEAISILKFYRNKYSYTNNGSVAEEVYLNLVKDIVENICVLDPNLKSVCDEFSELCRTDPTLYEQLKKQVMSMMFIRQMSEEASMIEAVDTTGRTPLHYAASYGKNLIVKLLLKNDSSINAKDCNNVTSLMLSCYNEHMDVSKILLDKDADINCANDYGWSPLHIASFKGLTVIVELILKRNCKTLDSKISTGATPLYLACEIGNDVIALTLLQNNAEVNCGTGTGSTPLYIASQKGHIGLVKLLLKFGASVHINTINGFTPLHAAVLAHNTDIVQLLLNHDALVNTVGGERIISLHLACENRDQAMIDFLIQNAAEIETADMFGETALFKACTNGFENIVEYLTSNGASVNQGNKQGRTPLHVSCVGDNKSMCYLLLKKGALINQVDIEGQTPLYETCKMGLESICKILIENDAIVNQGNIQNSTPLHVSCLHRHYGIVELLLESNATINQCETNANNPFHYVCEHGLIELAKCFCERHAAINQCNYRGETPLHLACRRGQLHIVNYLLEQNCAVYNYDIDGTTPLHKACQNNHKK</sequence>
<feature type="repeat" description="ANK" evidence="3">
    <location>
        <begin position="644"/>
        <end position="676"/>
    </location>
</feature>
<dbReference type="InterPro" id="IPR003599">
    <property type="entry name" value="Ig_sub"/>
</dbReference>
<name>A0A8S3RE47_MYTED</name>
<comment type="caution">
    <text evidence="6">The sequence shown here is derived from an EMBL/GenBank/DDBJ whole genome shotgun (WGS) entry which is preliminary data.</text>
</comment>
<keyword evidence="7" id="KW-1185">Reference proteome</keyword>
<feature type="repeat" description="ANK" evidence="3">
    <location>
        <begin position="711"/>
        <end position="743"/>
    </location>
</feature>
<dbReference type="InterPro" id="IPR036179">
    <property type="entry name" value="Ig-like_dom_sf"/>
</dbReference>
<dbReference type="SMART" id="SM00408">
    <property type="entry name" value="IGc2"/>
    <property type="match status" value="2"/>
</dbReference>
<dbReference type="InterPro" id="IPR013098">
    <property type="entry name" value="Ig_I-set"/>
</dbReference>
<feature type="repeat" description="ANK" evidence="3">
    <location>
        <begin position="810"/>
        <end position="842"/>
    </location>
</feature>
<dbReference type="PANTHER" id="PTHR24198:SF165">
    <property type="entry name" value="ANKYRIN REPEAT-CONTAINING PROTEIN-RELATED"/>
    <property type="match status" value="1"/>
</dbReference>
<gene>
    <name evidence="6" type="ORF">MEDL_19431</name>
</gene>
<evidence type="ECO:0000256" key="2">
    <source>
        <dbReference type="ARBA" id="ARBA00023043"/>
    </source>
</evidence>
<dbReference type="Pfam" id="PF13927">
    <property type="entry name" value="Ig_3"/>
    <property type="match status" value="1"/>
</dbReference>
<feature type="repeat" description="ANK" evidence="3">
    <location>
        <begin position="876"/>
        <end position="908"/>
    </location>
</feature>
<feature type="repeat" description="ANK" evidence="3">
    <location>
        <begin position="1008"/>
        <end position="1040"/>
    </location>
</feature>
<evidence type="ECO:0000256" key="3">
    <source>
        <dbReference type="PROSITE-ProRule" id="PRU00023"/>
    </source>
</evidence>
<dbReference type="Gene3D" id="2.60.40.10">
    <property type="entry name" value="Immunoglobulins"/>
    <property type="match status" value="3"/>
</dbReference>
<keyword evidence="2 3" id="KW-0040">ANK repeat</keyword>
<dbReference type="InterPro" id="IPR036770">
    <property type="entry name" value="Ankyrin_rpt-contain_sf"/>
</dbReference>
<dbReference type="Pfam" id="PF18738">
    <property type="entry name" value="HEPN_DZIP3"/>
    <property type="match status" value="1"/>
</dbReference>
<feature type="chain" id="PRO_5035821122" description="Ig-like domain-containing protein" evidence="4">
    <location>
        <begin position="20"/>
        <end position="1056"/>
    </location>
</feature>
<feature type="repeat" description="ANK" evidence="3">
    <location>
        <begin position="611"/>
        <end position="643"/>
    </location>
</feature>
<dbReference type="PRINTS" id="PR01415">
    <property type="entry name" value="ANKYRIN"/>
</dbReference>
<dbReference type="SMART" id="SM00409">
    <property type="entry name" value="IG"/>
    <property type="match status" value="3"/>
</dbReference>
<feature type="repeat" description="ANK" evidence="3">
    <location>
        <begin position="942"/>
        <end position="974"/>
    </location>
</feature>
<dbReference type="InterPro" id="IPR041249">
    <property type="entry name" value="HEPN_DZIP3"/>
</dbReference>
<feature type="repeat" description="ANK" evidence="3">
    <location>
        <begin position="843"/>
        <end position="875"/>
    </location>
</feature>
<dbReference type="PROSITE" id="PS50297">
    <property type="entry name" value="ANK_REP_REGION"/>
    <property type="match status" value="8"/>
</dbReference>
<feature type="repeat" description="ANK" evidence="3">
    <location>
        <begin position="777"/>
        <end position="809"/>
    </location>
</feature>
<dbReference type="SMART" id="SM00248">
    <property type="entry name" value="ANK"/>
    <property type="match status" value="13"/>
</dbReference>
<evidence type="ECO:0000256" key="1">
    <source>
        <dbReference type="ARBA" id="ARBA00022737"/>
    </source>
</evidence>
<dbReference type="EMBL" id="CAJPWZ010001006">
    <property type="protein sequence ID" value="CAG2205015.1"/>
    <property type="molecule type" value="Genomic_DNA"/>
</dbReference>
<dbReference type="PANTHER" id="PTHR24198">
    <property type="entry name" value="ANKYRIN REPEAT AND PROTEIN KINASE DOMAIN-CONTAINING PROTEIN"/>
    <property type="match status" value="1"/>
</dbReference>
<organism evidence="6 7">
    <name type="scientific">Mytilus edulis</name>
    <name type="common">Blue mussel</name>
    <dbReference type="NCBI Taxonomy" id="6550"/>
    <lineage>
        <taxon>Eukaryota</taxon>
        <taxon>Metazoa</taxon>
        <taxon>Spiralia</taxon>
        <taxon>Lophotrochozoa</taxon>
        <taxon>Mollusca</taxon>
        <taxon>Bivalvia</taxon>
        <taxon>Autobranchia</taxon>
        <taxon>Pteriomorphia</taxon>
        <taxon>Mytilida</taxon>
        <taxon>Mytiloidea</taxon>
        <taxon>Mytilidae</taxon>
        <taxon>Mytilinae</taxon>
        <taxon>Mytilus</taxon>
    </lineage>
</organism>
<feature type="signal peptide" evidence="4">
    <location>
        <begin position="1"/>
        <end position="19"/>
    </location>
</feature>
<feature type="domain" description="Ig-like" evidence="5">
    <location>
        <begin position="142"/>
        <end position="224"/>
    </location>
</feature>
<dbReference type="SUPFAM" id="SSF48403">
    <property type="entry name" value="Ankyrin repeat"/>
    <property type="match status" value="2"/>
</dbReference>
<dbReference type="Pfam" id="PF12796">
    <property type="entry name" value="Ank_2"/>
    <property type="match status" value="4"/>
</dbReference>
<dbReference type="CDD" id="cd00096">
    <property type="entry name" value="Ig"/>
    <property type="match status" value="1"/>
</dbReference>
<feature type="domain" description="Ig-like" evidence="5">
    <location>
        <begin position="233"/>
        <end position="335"/>
    </location>
</feature>